<dbReference type="GO" id="GO:0005743">
    <property type="term" value="C:mitochondrial inner membrane"/>
    <property type="evidence" value="ECO:0007669"/>
    <property type="project" value="UniProtKB-SubCell"/>
</dbReference>
<evidence type="ECO:0000256" key="15">
    <source>
        <dbReference type="RuleBase" id="RU367035"/>
    </source>
</evidence>
<keyword evidence="11 15" id="KW-0496">Mitochondrion</keyword>
<keyword evidence="5 15" id="KW-0107">Calcium channel</keyword>
<evidence type="ECO:0000256" key="14">
    <source>
        <dbReference type="ARBA" id="ARBA00036634"/>
    </source>
</evidence>
<feature type="transmembrane region" description="Helical" evidence="15">
    <location>
        <begin position="153"/>
        <end position="171"/>
    </location>
</feature>
<evidence type="ECO:0000256" key="10">
    <source>
        <dbReference type="ARBA" id="ARBA00023065"/>
    </source>
</evidence>
<proteinExistence type="inferred from homology"/>
<keyword evidence="3 15" id="KW-0813">Transport</keyword>
<dbReference type="Proteomes" id="UP001516400">
    <property type="component" value="Unassembled WGS sequence"/>
</dbReference>
<feature type="domain" description="Calcium uniporter protein C-terminal" evidence="17">
    <location>
        <begin position="5"/>
        <end position="207"/>
    </location>
</feature>
<accession>A0ABD2NQI6</accession>
<protein>
    <recommendedName>
        <fullName evidence="15">Calcium uniporter protein</fullName>
    </recommendedName>
</protein>
<comment type="catalytic activity">
    <reaction evidence="14">
        <text>Ca(2+)(in) = Ca(2+)(out)</text>
        <dbReference type="Rhea" id="RHEA:29671"/>
        <dbReference type="ChEBI" id="CHEBI:29108"/>
    </reaction>
</comment>
<feature type="compositionally biased region" description="Polar residues" evidence="16">
    <location>
        <begin position="231"/>
        <end position="249"/>
    </location>
</feature>
<evidence type="ECO:0000256" key="6">
    <source>
        <dbReference type="ARBA" id="ARBA00022692"/>
    </source>
</evidence>
<dbReference type="PANTHER" id="PTHR13462">
    <property type="entry name" value="CALCIUM UNIPORTER PROTEIN, MITOCHONDRIAL"/>
    <property type="match status" value="1"/>
</dbReference>
<evidence type="ECO:0000256" key="11">
    <source>
        <dbReference type="ARBA" id="ARBA00023128"/>
    </source>
</evidence>
<reference evidence="18 19" key="1">
    <citation type="journal article" date="2021" name="BMC Biol.">
        <title>Horizontally acquired antibacterial genes associated with adaptive radiation of ladybird beetles.</title>
        <authorList>
            <person name="Li H.S."/>
            <person name="Tang X.F."/>
            <person name="Huang Y.H."/>
            <person name="Xu Z.Y."/>
            <person name="Chen M.L."/>
            <person name="Du X.Y."/>
            <person name="Qiu B.Y."/>
            <person name="Chen P.T."/>
            <person name="Zhang W."/>
            <person name="Slipinski A."/>
            <person name="Escalona H.E."/>
            <person name="Waterhouse R.M."/>
            <person name="Zwick A."/>
            <person name="Pang H."/>
        </authorList>
    </citation>
    <scope>NUCLEOTIDE SEQUENCE [LARGE SCALE GENOMIC DNA]</scope>
    <source>
        <strain evidence="18">SYSU2018</strain>
    </source>
</reference>
<dbReference type="InterPro" id="IPR006769">
    <property type="entry name" value="MCU_C"/>
</dbReference>
<dbReference type="GO" id="GO:0015292">
    <property type="term" value="F:uniporter activity"/>
    <property type="evidence" value="ECO:0007669"/>
    <property type="project" value="UniProtKB-UniRule"/>
</dbReference>
<keyword evidence="10 15" id="KW-0406">Ion transport</keyword>
<keyword evidence="6 15" id="KW-0812">Transmembrane</keyword>
<evidence type="ECO:0000256" key="9">
    <source>
        <dbReference type="ARBA" id="ARBA00022989"/>
    </source>
</evidence>
<comment type="caution">
    <text evidence="18">The sequence shown here is derived from an EMBL/GenBank/DDBJ whole genome shotgun (WGS) entry which is preliminary data.</text>
</comment>
<evidence type="ECO:0000313" key="19">
    <source>
        <dbReference type="Proteomes" id="UP001516400"/>
    </source>
</evidence>
<comment type="domain">
    <text evidence="15">The selectivity filter, in which calcium ions are arranged in single file, is composed of two acidic rings separated by one helical turn along the central axis of the channel pore.</text>
</comment>
<evidence type="ECO:0000313" key="18">
    <source>
        <dbReference type="EMBL" id="KAL3280900.1"/>
    </source>
</evidence>
<dbReference type="Pfam" id="PF04678">
    <property type="entry name" value="MCU"/>
    <property type="match status" value="1"/>
</dbReference>
<evidence type="ECO:0000256" key="13">
    <source>
        <dbReference type="ARBA" id="ARBA00023303"/>
    </source>
</evidence>
<evidence type="ECO:0000256" key="12">
    <source>
        <dbReference type="ARBA" id="ARBA00023136"/>
    </source>
</evidence>
<dbReference type="PANTHER" id="PTHR13462:SF10">
    <property type="entry name" value="CALCIUM UNIPORTER PROTEIN, MITOCHONDRIAL"/>
    <property type="match status" value="1"/>
</dbReference>
<dbReference type="InterPro" id="IPR039055">
    <property type="entry name" value="MCU_fam"/>
</dbReference>
<keyword evidence="19" id="KW-1185">Reference proteome</keyword>
<evidence type="ECO:0000256" key="8">
    <source>
        <dbReference type="ARBA" id="ARBA00022837"/>
    </source>
</evidence>
<dbReference type="AlphaFoldDB" id="A0ABD2NQI6"/>
<keyword evidence="7 15" id="KW-0999">Mitochondrion inner membrane</keyword>
<comment type="similarity">
    <text evidence="2 15">Belongs to the MCU (TC 1.A.77) family.</text>
</comment>
<evidence type="ECO:0000256" key="16">
    <source>
        <dbReference type="SAM" id="MobiDB-lite"/>
    </source>
</evidence>
<keyword evidence="9 15" id="KW-1133">Transmembrane helix</keyword>
<dbReference type="GO" id="GO:0036444">
    <property type="term" value="P:calcium import into the mitochondrion"/>
    <property type="evidence" value="ECO:0007669"/>
    <property type="project" value="UniProtKB-ARBA"/>
</dbReference>
<evidence type="ECO:0000256" key="5">
    <source>
        <dbReference type="ARBA" id="ARBA00022673"/>
    </source>
</evidence>
<keyword evidence="4 15" id="KW-0109">Calcium transport</keyword>
<sequence length="273" mass="31304">MLRKEDKGIDIAACRSNDGKRIASSNTIETLLQEDFKLVINDRAYNVSCPKQERLTGEEVQRLADIKNLVHQLYEVLNVDEHNVQKEVEILQEIETVKQELLPLEDQIRELEVVAEKRGNWLAWAGLGFMSVQFGILARLTWWEYSWDIMEPVTYFVTYGTAMAMYSYYVLTKEEYLLPSVTDRQKLLVLHNQAKKMGLDLQKYNQLQDQLVKLNRKLAKLKNPLRVTPKPRTTINSSPTSENSSEGGVSSITLANLAKTLQKTNETPISSQK</sequence>
<gene>
    <name evidence="18" type="ORF">HHI36_004127</name>
</gene>
<keyword evidence="13 15" id="KW-0407">Ion channel</keyword>
<evidence type="ECO:0000256" key="1">
    <source>
        <dbReference type="ARBA" id="ARBA00004448"/>
    </source>
</evidence>
<dbReference type="GO" id="GO:0051560">
    <property type="term" value="P:mitochondrial calcium ion homeostasis"/>
    <property type="evidence" value="ECO:0007669"/>
    <property type="project" value="UniProtKB-UniRule"/>
</dbReference>
<comment type="subcellular location">
    <subcellularLocation>
        <location evidence="1 15">Mitochondrion inner membrane</location>
        <topology evidence="1 15">Multi-pass membrane protein</topology>
    </subcellularLocation>
</comment>
<dbReference type="EMBL" id="JABFTP020000144">
    <property type="protein sequence ID" value="KAL3280900.1"/>
    <property type="molecule type" value="Genomic_DNA"/>
</dbReference>
<dbReference type="GO" id="GO:0005262">
    <property type="term" value="F:calcium channel activity"/>
    <property type="evidence" value="ECO:0007669"/>
    <property type="project" value="UniProtKB-UniRule"/>
</dbReference>
<feature type="region of interest" description="Disordered" evidence="16">
    <location>
        <begin position="225"/>
        <end position="249"/>
    </location>
</feature>
<comment type="function">
    <text evidence="15">Mitochondrial inner membrane calcium uniporter that mediates calcium uptake into mitochondria. Mitochondrial calcium homeostasis plays key roles in cellular physiology and regulates cell bioenergetics, cytoplasmic calcium signals and activation of cell death pathways.</text>
</comment>
<evidence type="ECO:0000256" key="3">
    <source>
        <dbReference type="ARBA" id="ARBA00022448"/>
    </source>
</evidence>
<evidence type="ECO:0000256" key="4">
    <source>
        <dbReference type="ARBA" id="ARBA00022568"/>
    </source>
</evidence>
<organism evidence="18 19">
    <name type="scientific">Cryptolaemus montrouzieri</name>
    <dbReference type="NCBI Taxonomy" id="559131"/>
    <lineage>
        <taxon>Eukaryota</taxon>
        <taxon>Metazoa</taxon>
        <taxon>Ecdysozoa</taxon>
        <taxon>Arthropoda</taxon>
        <taxon>Hexapoda</taxon>
        <taxon>Insecta</taxon>
        <taxon>Pterygota</taxon>
        <taxon>Neoptera</taxon>
        <taxon>Endopterygota</taxon>
        <taxon>Coleoptera</taxon>
        <taxon>Polyphaga</taxon>
        <taxon>Cucujiformia</taxon>
        <taxon>Coccinelloidea</taxon>
        <taxon>Coccinellidae</taxon>
        <taxon>Scymninae</taxon>
        <taxon>Scymnini</taxon>
        <taxon>Cryptolaemus</taxon>
    </lineage>
</organism>
<name>A0ABD2NQI6_9CUCU</name>
<keyword evidence="8 15" id="KW-0106">Calcium</keyword>
<feature type="transmembrane region" description="Helical" evidence="15">
    <location>
        <begin position="121"/>
        <end position="141"/>
    </location>
</feature>
<evidence type="ECO:0000259" key="17">
    <source>
        <dbReference type="Pfam" id="PF04678"/>
    </source>
</evidence>
<keyword evidence="12 15" id="KW-0472">Membrane</keyword>
<evidence type="ECO:0000256" key="2">
    <source>
        <dbReference type="ARBA" id="ARBA00005653"/>
    </source>
</evidence>
<evidence type="ECO:0000256" key="7">
    <source>
        <dbReference type="ARBA" id="ARBA00022792"/>
    </source>
</evidence>